<evidence type="ECO:0000313" key="2">
    <source>
        <dbReference type="Proteomes" id="UP001279410"/>
    </source>
</evidence>
<accession>A0AAD3N797</accession>
<comment type="caution">
    <text evidence="1">The sequence shown here is derived from an EMBL/GenBank/DDBJ whole genome shotgun (WGS) entry which is preliminary data.</text>
</comment>
<sequence>MRRYLKKKMGRNTTQSMMHHLQMKKPLKLNKKLCGDRKPAIILDYNHNKGGVDNLDKNEINPTWMPDKLNKRRVFLVLLGKVLVTPYIRRREHLPHTAASAAVVKAVQVAGSASAPAGTITCIRASECKNKALLDRELQFSTLGEPLCGTRLLVPPRRASDP</sequence>
<gene>
    <name evidence="1" type="ORF">AKAME5_001747900</name>
</gene>
<proteinExistence type="predicted"/>
<protein>
    <submittedName>
        <fullName evidence="1">PiggyBac transposable element-derived protein 4-like protein</fullName>
    </submittedName>
</protein>
<dbReference type="Proteomes" id="UP001279410">
    <property type="component" value="Unassembled WGS sequence"/>
</dbReference>
<dbReference type="AlphaFoldDB" id="A0AAD3N797"/>
<organism evidence="1 2">
    <name type="scientific">Lates japonicus</name>
    <name type="common">Japanese lates</name>
    <dbReference type="NCBI Taxonomy" id="270547"/>
    <lineage>
        <taxon>Eukaryota</taxon>
        <taxon>Metazoa</taxon>
        <taxon>Chordata</taxon>
        <taxon>Craniata</taxon>
        <taxon>Vertebrata</taxon>
        <taxon>Euteleostomi</taxon>
        <taxon>Actinopterygii</taxon>
        <taxon>Neopterygii</taxon>
        <taxon>Teleostei</taxon>
        <taxon>Neoteleostei</taxon>
        <taxon>Acanthomorphata</taxon>
        <taxon>Carangaria</taxon>
        <taxon>Carangaria incertae sedis</taxon>
        <taxon>Centropomidae</taxon>
        <taxon>Lates</taxon>
    </lineage>
</organism>
<evidence type="ECO:0000313" key="1">
    <source>
        <dbReference type="EMBL" id="GLD66049.1"/>
    </source>
</evidence>
<keyword evidence="2" id="KW-1185">Reference proteome</keyword>
<reference evidence="1" key="1">
    <citation type="submission" date="2022-08" db="EMBL/GenBank/DDBJ databases">
        <title>Genome sequencing of akame (Lates japonicus).</title>
        <authorList>
            <person name="Hashiguchi Y."/>
            <person name="Takahashi H."/>
        </authorList>
    </citation>
    <scope>NUCLEOTIDE SEQUENCE</scope>
    <source>
        <strain evidence="1">Kochi</strain>
    </source>
</reference>
<dbReference type="EMBL" id="BRZM01000086">
    <property type="protein sequence ID" value="GLD66049.1"/>
    <property type="molecule type" value="Genomic_DNA"/>
</dbReference>
<name>A0AAD3N797_LATJO</name>